<accession>A0A1B1YXJ5</accession>
<proteinExistence type="predicted"/>
<name>A0A1B1YXJ5_9GAMM</name>
<dbReference type="Pfam" id="PF13473">
    <property type="entry name" value="Cupredoxin_1"/>
    <property type="match status" value="1"/>
</dbReference>
<protein>
    <recommendedName>
        <fullName evidence="2">EfeO-type cupredoxin-like domain-containing protein</fullName>
    </recommendedName>
</protein>
<sequence length="107" mass="11824">MARGLAILVCLLACTPLAAQPPTYDINIRNHLFEPAELTIPANTKVRLAVHNLDPTPEEFESWELNREKVILGGQTATLFVGPLPPGEYPFFGEFNPKTAQGRLVVR</sequence>
<reference evidence="4" key="1">
    <citation type="submission" date="2016-03" db="EMBL/GenBank/DDBJ databases">
        <title>Complete genome sequence of Solimmundus cernigliae, representing a novel lineage of polycyclic aromatic hydrocarbon degraders within the Gammaproteobacteria.</title>
        <authorList>
            <person name="Singleton D.R."/>
            <person name="Dickey A.N."/>
            <person name="Scholl E.H."/>
            <person name="Wright F.A."/>
            <person name="Aitken M.D."/>
        </authorList>
    </citation>
    <scope>NUCLEOTIDE SEQUENCE [LARGE SCALE GENOMIC DNA]</scope>
    <source>
        <strain evidence="4">TR3.2</strain>
    </source>
</reference>
<dbReference type="InterPro" id="IPR008972">
    <property type="entry name" value="Cupredoxin"/>
</dbReference>
<dbReference type="SUPFAM" id="SSF49503">
    <property type="entry name" value="Cupredoxins"/>
    <property type="match status" value="1"/>
</dbReference>
<dbReference type="Proteomes" id="UP000092952">
    <property type="component" value="Chromosome"/>
</dbReference>
<feature type="signal peptide" evidence="1">
    <location>
        <begin position="1"/>
        <end position="19"/>
    </location>
</feature>
<evidence type="ECO:0000313" key="4">
    <source>
        <dbReference type="Proteomes" id="UP000092952"/>
    </source>
</evidence>
<dbReference type="Gene3D" id="2.60.40.420">
    <property type="entry name" value="Cupredoxins - blue copper proteins"/>
    <property type="match status" value="1"/>
</dbReference>
<evidence type="ECO:0000256" key="1">
    <source>
        <dbReference type="SAM" id="SignalP"/>
    </source>
</evidence>
<gene>
    <name evidence="3" type="ORF">PG2T_05815</name>
</gene>
<dbReference type="InterPro" id="IPR028096">
    <property type="entry name" value="EfeO_Cupredoxin"/>
</dbReference>
<feature type="domain" description="EfeO-type cupredoxin-like" evidence="2">
    <location>
        <begin position="7"/>
        <end position="106"/>
    </location>
</feature>
<evidence type="ECO:0000313" key="3">
    <source>
        <dbReference type="EMBL" id="ANX05512.1"/>
    </source>
</evidence>
<organism evidence="3 4">
    <name type="scientific">Immundisolibacter cernigliae</name>
    <dbReference type="NCBI Taxonomy" id="1810504"/>
    <lineage>
        <taxon>Bacteria</taxon>
        <taxon>Pseudomonadati</taxon>
        <taxon>Pseudomonadota</taxon>
        <taxon>Gammaproteobacteria</taxon>
        <taxon>Immundisolibacterales</taxon>
        <taxon>Immundisolibacteraceae</taxon>
        <taxon>Immundisolibacter</taxon>
    </lineage>
</organism>
<dbReference type="STRING" id="1810504.PG2T_05815"/>
<evidence type="ECO:0000259" key="2">
    <source>
        <dbReference type="Pfam" id="PF13473"/>
    </source>
</evidence>
<dbReference type="EMBL" id="CP014671">
    <property type="protein sequence ID" value="ANX05512.1"/>
    <property type="molecule type" value="Genomic_DNA"/>
</dbReference>
<keyword evidence="1" id="KW-0732">Signal</keyword>
<dbReference type="OrthoDB" id="5958460at2"/>
<dbReference type="InParanoid" id="A0A1B1YXJ5"/>
<keyword evidence="4" id="KW-1185">Reference proteome</keyword>
<dbReference type="AlphaFoldDB" id="A0A1B1YXJ5"/>
<dbReference type="KEGG" id="gbi:PG2T_05815"/>
<feature type="chain" id="PRO_5008533167" description="EfeO-type cupredoxin-like domain-containing protein" evidence="1">
    <location>
        <begin position="20"/>
        <end position="107"/>
    </location>
</feature>